<accession>A0A2Z4XXS3</accession>
<dbReference type="Proteomes" id="UP000251120">
    <property type="component" value="Chromosome"/>
</dbReference>
<name>A0A2Z4XXS3_9GAMM</name>
<dbReference type="RefSeq" id="WP_112869854.1">
    <property type="nucleotide sequence ID" value="NZ_CP021781.1"/>
</dbReference>
<evidence type="ECO:0000313" key="4">
    <source>
        <dbReference type="Proteomes" id="UP000681131"/>
    </source>
</evidence>
<dbReference type="EMBL" id="CP021781">
    <property type="protein sequence ID" value="AXA33681.1"/>
    <property type="molecule type" value="Genomic_DNA"/>
</dbReference>
<dbReference type="OrthoDB" id="5604508at2"/>
<protein>
    <submittedName>
        <fullName evidence="1">Uncharacterized protein</fullName>
    </submittedName>
</protein>
<reference evidence="2 4" key="2">
    <citation type="submission" date="2019-08" db="EMBL/GenBank/DDBJ databases">
        <title>Complete genome sequences of Francisella adeliensis (FSC1325 and FSC1326).</title>
        <authorList>
            <person name="Ohrman C."/>
            <person name="Uneklint I."/>
            <person name="Vallesi A."/>
            <person name="Karlsson L."/>
            <person name="Sjodin A."/>
        </authorList>
    </citation>
    <scope>NUCLEOTIDE SEQUENCE [LARGE SCALE GENOMIC DNA]</scope>
    <source>
        <strain evidence="2 4">FSC1325</strain>
    </source>
</reference>
<dbReference type="EMBL" id="CP043424">
    <property type="protein sequence ID" value="QIW11914.1"/>
    <property type="molecule type" value="Genomic_DNA"/>
</dbReference>
<keyword evidence="4" id="KW-1185">Reference proteome</keyword>
<evidence type="ECO:0000313" key="2">
    <source>
        <dbReference type="EMBL" id="QIW11914.1"/>
    </source>
</evidence>
<dbReference type="KEGG" id="fad:CDH04_04310"/>
<dbReference type="AlphaFoldDB" id="A0A2Z4XXS3"/>
<evidence type="ECO:0000313" key="1">
    <source>
        <dbReference type="EMBL" id="AXA33681.1"/>
    </source>
</evidence>
<dbReference type="Proteomes" id="UP000681131">
    <property type="component" value="Chromosome"/>
</dbReference>
<organism evidence="1 3">
    <name type="scientific">Francisella adeliensis</name>
    <dbReference type="NCBI Taxonomy" id="2007306"/>
    <lineage>
        <taxon>Bacteria</taxon>
        <taxon>Pseudomonadati</taxon>
        <taxon>Pseudomonadota</taxon>
        <taxon>Gammaproteobacteria</taxon>
        <taxon>Thiotrichales</taxon>
        <taxon>Francisellaceae</taxon>
        <taxon>Francisella</taxon>
    </lineage>
</organism>
<gene>
    <name evidence="1" type="ORF">CDH04_04310</name>
    <name evidence="2" type="ORF">FZC43_04315</name>
</gene>
<reference evidence="1 3" key="1">
    <citation type="submission" date="2017-06" db="EMBL/GenBank/DDBJ databases">
        <title>Complete genome of Francisella adeliensis.</title>
        <authorList>
            <person name="Vallesi A."/>
            <person name="Sjodin A."/>
        </authorList>
    </citation>
    <scope>NUCLEOTIDE SEQUENCE [LARGE SCALE GENOMIC DNA]</scope>
    <source>
        <strain evidence="1 3">FDC440</strain>
    </source>
</reference>
<sequence length="175" mass="20266">MNILIIRGYDSSFSMKETIEIYGKAVNITMEPIGKPVNLRKKFKNILSKYHLADYDQIYLVSMSSCMTSIIDKKYFDRVCLITPFYLYTKPVCKLLKAAPKDFFGCHILILLNGRMGTFDKRIRLKLAELDNITDNKYFMKHFENIEVIKGVDHYLGEMGVLDIVKSDISKQISN</sequence>
<evidence type="ECO:0000313" key="3">
    <source>
        <dbReference type="Proteomes" id="UP000251120"/>
    </source>
</evidence>
<proteinExistence type="predicted"/>